<organism evidence="3 4">
    <name type="scientific">Paenibacillus residui</name>
    <dbReference type="NCBI Taxonomy" id="629724"/>
    <lineage>
        <taxon>Bacteria</taxon>
        <taxon>Bacillati</taxon>
        <taxon>Bacillota</taxon>
        <taxon>Bacilli</taxon>
        <taxon>Bacillales</taxon>
        <taxon>Paenibacillaceae</taxon>
        <taxon>Paenibacillus</taxon>
    </lineage>
</organism>
<comment type="caution">
    <text evidence="3">The sequence shown here is derived from an EMBL/GenBank/DDBJ whole genome shotgun (WGS) entry which is preliminary data.</text>
</comment>
<reference evidence="4" key="1">
    <citation type="journal article" date="2019" name="Int. J. Syst. Evol. Microbiol.">
        <title>The Global Catalogue of Microorganisms (GCM) 10K type strain sequencing project: providing services to taxonomists for standard genome sequencing and annotation.</title>
        <authorList>
            <consortium name="The Broad Institute Genomics Platform"/>
            <consortium name="The Broad Institute Genome Sequencing Center for Infectious Disease"/>
            <person name="Wu L."/>
            <person name="Ma J."/>
        </authorList>
    </citation>
    <scope>NUCLEOTIDE SEQUENCE [LARGE SCALE GENOMIC DNA]</scope>
    <source>
        <strain evidence="4">CCUG 57263</strain>
    </source>
</reference>
<dbReference type="Pfam" id="PF12945">
    <property type="entry name" value="PilZNR"/>
    <property type="match status" value="1"/>
</dbReference>
<dbReference type="SUPFAM" id="SSF141371">
    <property type="entry name" value="PilZ domain-like"/>
    <property type="match status" value="1"/>
</dbReference>
<protein>
    <submittedName>
        <fullName evidence="3">Flagellar brake protein</fullName>
    </submittedName>
</protein>
<keyword evidence="4" id="KW-1185">Reference proteome</keyword>
<dbReference type="RefSeq" id="WP_186328192.1">
    <property type="nucleotide sequence ID" value="NZ_JBHTIU010000003.1"/>
</dbReference>
<dbReference type="Gene3D" id="2.40.10.220">
    <property type="entry name" value="predicted glycosyltransferase like domains"/>
    <property type="match status" value="1"/>
</dbReference>
<dbReference type="Pfam" id="PF07238">
    <property type="entry name" value="PilZ"/>
    <property type="match status" value="1"/>
</dbReference>
<sequence length="214" mass="24261">MLPDINQVISLYILSCGEDGTGQEYKSRIADVSDDALDIQIPIHETTGRLKRLHIGDELEIVFIAEGGMKYYFPSRVLGYRKDNIDLIRLKKPEPGTVSKIQRRSFLRVPAQLELIMEVQGRPAVRAITEDISGGGVSFRCPGELSYSQGGLVEGRLKLPQSMEEVRFAGHMVRRAESENGKPIIIVQFAEIAERDRQSIIRYCFKKQIDIRKR</sequence>
<evidence type="ECO:0000259" key="2">
    <source>
        <dbReference type="Pfam" id="PF12945"/>
    </source>
</evidence>
<evidence type="ECO:0000259" key="1">
    <source>
        <dbReference type="Pfam" id="PF07238"/>
    </source>
</evidence>
<name>A0ABW3D2Y8_9BACL</name>
<dbReference type="InterPro" id="IPR009926">
    <property type="entry name" value="T3SS_YcgR_PilZN"/>
</dbReference>
<evidence type="ECO:0000313" key="4">
    <source>
        <dbReference type="Proteomes" id="UP001597120"/>
    </source>
</evidence>
<gene>
    <name evidence="3" type="ORF">ACFQ03_01165</name>
</gene>
<keyword evidence="3" id="KW-0966">Cell projection</keyword>
<dbReference type="InterPro" id="IPR009875">
    <property type="entry name" value="PilZ_domain"/>
</dbReference>
<accession>A0ABW3D2Y8</accession>
<evidence type="ECO:0000313" key="3">
    <source>
        <dbReference type="EMBL" id="MFD0867757.1"/>
    </source>
</evidence>
<dbReference type="EMBL" id="JBHTIU010000003">
    <property type="protein sequence ID" value="MFD0867757.1"/>
    <property type="molecule type" value="Genomic_DNA"/>
</dbReference>
<keyword evidence="3" id="KW-0969">Cilium</keyword>
<dbReference type="Proteomes" id="UP001597120">
    <property type="component" value="Unassembled WGS sequence"/>
</dbReference>
<proteinExistence type="predicted"/>
<feature type="domain" description="Type III secretion system flagellar brake protein YcgR PilZN" evidence="2">
    <location>
        <begin position="6"/>
        <end position="93"/>
    </location>
</feature>
<keyword evidence="3" id="KW-0282">Flagellum</keyword>
<feature type="domain" description="PilZ" evidence="1">
    <location>
        <begin position="102"/>
        <end position="205"/>
    </location>
</feature>